<proteinExistence type="predicted"/>
<dbReference type="CDD" id="cd00093">
    <property type="entry name" value="HTH_XRE"/>
    <property type="match status" value="1"/>
</dbReference>
<evidence type="ECO:0000313" key="2">
    <source>
        <dbReference type="EMBL" id="OIQ78014.1"/>
    </source>
</evidence>
<name>A0A1J5Q2T5_9ZZZZ</name>
<feature type="domain" description="HTH cro/C1-type" evidence="1">
    <location>
        <begin position="19"/>
        <end position="73"/>
    </location>
</feature>
<dbReference type="InterPro" id="IPR010982">
    <property type="entry name" value="Lambda_DNA-bd_dom_sf"/>
</dbReference>
<reference evidence="2" key="1">
    <citation type="submission" date="2016-10" db="EMBL/GenBank/DDBJ databases">
        <title>Sequence of Gallionella enrichment culture.</title>
        <authorList>
            <person name="Poehlein A."/>
            <person name="Muehling M."/>
            <person name="Daniel R."/>
        </authorList>
    </citation>
    <scope>NUCLEOTIDE SEQUENCE</scope>
</reference>
<dbReference type="InterPro" id="IPR001387">
    <property type="entry name" value="Cro/C1-type_HTH"/>
</dbReference>
<dbReference type="GO" id="GO:0003677">
    <property type="term" value="F:DNA binding"/>
    <property type="evidence" value="ECO:0007669"/>
    <property type="project" value="InterPro"/>
</dbReference>
<dbReference type="SMART" id="SM00530">
    <property type="entry name" value="HTH_XRE"/>
    <property type="match status" value="1"/>
</dbReference>
<dbReference type="PROSITE" id="PS50943">
    <property type="entry name" value="HTH_CROC1"/>
    <property type="match status" value="1"/>
</dbReference>
<dbReference type="Pfam" id="PF13560">
    <property type="entry name" value="HTH_31"/>
    <property type="match status" value="1"/>
</dbReference>
<dbReference type="SUPFAM" id="SSF47413">
    <property type="entry name" value="lambda repressor-like DNA-binding domains"/>
    <property type="match status" value="1"/>
</dbReference>
<dbReference type="EMBL" id="MLJW01001488">
    <property type="protein sequence ID" value="OIQ78014.1"/>
    <property type="molecule type" value="Genomic_DNA"/>
</dbReference>
<dbReference type="AlphaFoldDB" id="A0A1J5Q2T5"/>
<dbReference type="Gene3D" id="1.10.260.40">
    <property type="entry name" value="lambda repressor-like DNA-binding domains"/>
    <property type="match status" value="1"/>
</dbReference>
<sequence>MKVESPRTRRDLANLGAHLAASRKIQGLTQQELADRAGITRGTLVRLESGDGGPRLDALLAVARVLGFSGALVEAADPLNTEFGRMHAGRADRKRVR</sequence>
<protein>
    <submittedName>
        <fullName evidence="2">Anaerobic benzoate catabolism transcriptional regulator</fullName>
    </submittedName>
</protein>
<comment type="caution">
    <text evidence="2">The sequence shown here is derived from an EMBL/GenBank/DDBJ whole genome shotgun (WGS) entry which is preliminary data.</text>
</comment>
<accession>A0A1J5Q2T5</accession>
<evidence type="ECO:0000259" key="1">
    <source>
        <dbReference type="PROSITE" id="PS50943"/>
    </source>
</evidence>
<gene>
    <name evidence="2" type="ORF">GALL_402910</name>
</gene>
<organism evidence="2">
    <name type="scientific">mine drainage metagenome</name>
    <dbReference type="NCBI Taxonomy" id="410659"/>
    <lineage>
        <taxon>unclassified sequences</taxon>
        <taxon>metagenomes</taxon>
        <taxon>ecological metagenomes</taxon>
    </lineage>
</organism>